<dbReference type="RefSeq" id="XP_013336433.1">
    <property type="nucleotide sequence ID" value="XM_013480979.1"/>
</dbReference>
<dbReference type="OMA" id="SCAGMTD"/>
<feature type="compositionally biased region" description="Low complexity" evidence="1">
    <location>
        <begin position="68"/>
        <end position="80"/>
    </location>
</feature>
<dbReference type="EMBL" id="HG720843">
    <property type="protein sequence ID" value="CDJ59788.1"/>
    <property type="molecule type" value="Genomic_DNA"/>
</dbReference>
<feature type="compositionally biased region" description="Low complexity" evidence="1">
    <location>
        <begin position="273"/>
        <end position="304"/>
    </location>
</feature>
<evidence type="ECO:0000313" key="2">
    <source>
        <dbReference type="EMBL" id="CDJ59788.1"/>
    </source>
</evidence>
<proteinExistence type="predicted"/>
<accession>U6M9R7</accession>
<dbReference type="AlphaFoldDB" id="U6M9R7"/>
<feature type="region of interest" description="Disordered" evidence="1">
    <location>
        <begin position="1"/>
        <end position="236"/>
    </location>
</feature>
<dbReference type="GeneID" id="25334459"/>
<dbReference type="Proteomes" id="UP000030763">
    <property type="component" value="Unassembled WGS sequence"/>
</dbReference>
<gene>
    <name evidence="2" type="ORF">EMWEY_00004730</name>
</gene>
<reference evidence="2" key="1">
    <citation type="submission" date="2013-10" db="EMBL/GenBank/DDBJ databases">
        <title>Genomic analysis of the causative agents of coccidiosis in chickens.</title>
        <authorList>
            <person name="Reid A.J."/>
            <person name="Blake D."/>
            <person name="Billington K."/>
            <person name="Browne H."/>
            <person name="Dunn M."/>
            <person name="Hung S."/>
            <person name="Kawahara F."/>
            <person name="Miranda-Saavedra D."/>
            <person name="Mourier T."/>
            <person name="Nagra H."/>
            <person name="Otto T.D."/>
            <person name="Rawlings N."/>
            <person name="Sanchez A."/>
            <person name="Sanders M."/>
            <person name="Subramaniam C."/>
            <person name="Tay Y."/>
            <person name="Dear P."/>
            <person name="Doerig C."/>
            <person name="Gruber A."/>
            <person name="Parkinson J."/>
            <person name="Shirley M."/>
            <person name="Wan K.L."/>
            <person name="Berriman M."/>
            <person name="Tomley F."/>
            <person name="Pain A."/>
        </authorList>
    </citation>
    <scope>NUCLEOTIDE SEQUENCE [LARGE SCALE GENOMIC DNA]</scope>
    <source>
        <strain evidence="2">Weybridge</strain>
    </source>
</reference>
<organism evidence="2 3">
    <name type="scientific">Eimeria maxima</name>
    <name type="common">Coccidian parasite</name>
    <dbReference type="NCBI Taxonomy" id="5804"/>
    <lineage>
        <taxon>Eukaryota</taxon>
        <taxon>Sar</taxon>
        <taxon>Alveolata</taxon>
        <taxon>Apicomplexa</taxon>
        <taxon>Conoidasida</taxon>
        <taxon>Coccidia</taxon>
        <taxon>Eucoccidiorida</taxon>
        <taxon>Eimeriorina</taxon>
        <taxon>Eimeriidae</taxon>
        <taxon>Eimeria</taxon>
    </lineage>
</organism>
<feature type="region of interest" description="Disordered" evidence="1">
    <location>
        <begin position="259"/>
        <end position="307"/>
    </location>
</feature>
<protein>
    <submittedName>
        <fullName evidence="2">Uncharacterized protein</fullName>
    </submittedName>
</protein>
<evidence type="ECO:0000313" key="3">
    <source>
        <dbReference type="Proteomes" id="UP000030763"/>
    </source>
</evidence>
<evidence type="ECO:0000256" key="1">
    <source>
        <dbReference type="SAM" id="MobiDB-lite"/>
    </source>
</evidence>
<feature type="compositionally biased region" description="Low complexity" evidence="1">
    <location>
        <begin position="26"/>
        <end position="35"/>
    </location>
</feature>
<sequence>MGLCSKTKARSPSHRSKPVELEPTGAAAASAAAVAKEPLPEGDLHAAAPECPGDKQTIEGEEGAYPLRTTPSSATAAEADSAAERPPSRKEIDAGIHGIAPPARNDSAATSCAGMTDAGGLSRAATLQAAAEKEAKKEAEDAKEKQPAEGAEKERKEQQEAPKEKQQQEEQQNVDKKEIKEEAAGEAKPQEDNQATQTPPQEAASTAAAKEEEKGNIEKEEEKREEEQGVASAAQEFTLTMQQTFTSFKESLSRSYRSLRSQALDTREEAADSNQNSNRDSNSSSSNNNNNNGSSSSSNSNGSSHIPPIPLPQQCMCGVLNEITDFGEKAIPCVLGEHADSDTELVGVGLVPPLEITMIVNTPGGAYLRTIPAELIQDAIDMGFITEEEVQKQKRDWEEKWGHLAIQYSPATSFARQDVKV</sequence>
<keyword evidence="3" id="KW-1185">Reference proteome</keyword>
<name>U6M9R7_EIMMA</name>
<dbReference type="VEuPathDB" id="ToxoDB:EMWEY_00004730"/>
<dbReference type="OrthoDB" id="348386at2759"/>
<feature type="compositionally biased region" description="Basic residues" evidence="1">
    <location>
        <begin position="7"/>
        <end position="16"/>
    </location>
</feature>
<feature type="compositionally biased region" description="Basic and acidic residues" evidence="1">
    <location>
        <begin position="131"/>
        <end position="191"/>
    </location>
</feature>
<reference evidence="2" key="2">
    <citation type="submission" date="2013-10" db="EMBL/GenBank/DDBJ databases">
        <authorList>
            <person name="Aslett M."/>
        </authorList>
    </citation>
    <scope>NUCLEOTIDE SEQUENCE [LARGE SCALE GENOMIC DNA]</scope>
    <source>
        <strain evidence="2">Weybridge</strain>
    </source>
</reference>
<feature type="compositionally biased region" description="Basic and acidic residues" evidence="1">
    <location>
        <begin position="82"/>
        <end position="94"/>
    </location>
</feature>
<feature type="compositionally biased region" description="Basic and acidic residues" evidence="1">
    <location>
        <begin position="209"/>
        <end position="227"/>
    </location>
</feature>
<feature type="compositionally biased region" description="Low complexity" evidence="1">
    <location>
        <begin position="194"/>
        <end position="208"/>
    </location>
</feature>